<dbReference type="AlphaFoldDB" id="A0AAJ0CU28"/>
<sequence length="331" mass="37565">MGSFDSVGTLLAEIANLLVDGLRIFSLADKRHWGPDEYEQVRALEEALNEAKKDFQELCPLVNGQAQYEHDRKYETIQELRQLQSKFQAHIQLLKDWSRSAGPINPVWVRESHALQRELHRAQCRAAMRVFTSSQESSQRCLGAFLVRRTQRRIATQPIQGLGEREYAKRQLEELGACTKIGSFDRFGEEDVAFICDYCDGHLIWDDLENIPTERTAPYKPSTHVNDPHWQAKGTTSSGPVEKQIIFAPVAVANHIAPLHGDWQARLLCPFCEEAAHQPQDEDDEEETYRPDDEFEDVAALQEHFEWQHAASFPSAPPAAGLPSSKTCVVM</sequence>
<reference evidence="2" key="1">
    <citation type="submission" date="2023-06" db="EMBL/GenBank/DDBJ databases">
        <title>Conoideocrella luteorostrata (Hypocreales: Clavicipitaceae), a potential biocontrol fungus for elongate hemlock scale in United States Christmas tree production areas.</title>
        <authorList>
            <person name="Barrett H."/>
            <person name="Lovett B."/>
            <person name="Macias A.M."/>
            <person name="Stajich J.E."/>
            <person name="Kasson M.T."/>
        </authorList>
    </citation>
    <scope>NUCLEOTIDE SEQUENCE</scope>
    <source>
        <strain evidence="2">ARSEF 14590</strain>
    </source>
</reference>
<dbReference type="EMBL" id="JASWJB010000039">
    <property type="protein sequence ID" value="KAK2608415.1"/>
    <property type="molecule type" value="Genomic_DNA"/>
</dbReference>
<dbReference type="Proteomes" id="UP001251528">
    <property type="component" value="Unassembled WGS sequence"/>
</dbReference>
<protein>
    <submittedName>
        <fullName evidence="2">Uncharacterized protein</fullName>
    </submittedName>
</protein>
<evidence type="ECO:0000313" key="2">
    <source>
        <dbReference type="EMBL" id="KAK2608415.1"/>
    </source>
</evidence>
<keyword evidence="3" id="KW-1185">Reference proteome</keyword>
<name>A0AAJ0CU28_9HYPO</name>
<gene>
    <name evidence="2" type="ORF">QQS21_003101</name>
</gene>
<evidence type="ECO:0000256" key="1">
    <source>
        <dbReference type="SAM" id="MobiDB-lite"/>
    </source>
</evidence>
<accession>A0AAJ0CU28</accession>
<evidence type="ECO:0000313" key="3">
    <source>
        <dbReference type="Proteomes" id="UP001251528"/>
    </source>
</evidence>
<comment type="caution">
    <text evidence="2">The sequence shown here is derived from an EMBL/GenBank/DDBJ whole genome shotgun (WGS) entry which is preliminary data.</text>
</comment>
<feature type="compositionally biased region" description="Low complexity" evidence="1">
    <location>
        <begin position="312"/>
        <end position="325"/>
    </location>
</feature>
<proteinExistence type="predicted"/>
<organism evidence="2 3">
    <name type="scientific">Conoideocrella luteorostrata</name>
    <dbReference type="NCBI Taxonomy" id="1105319"/>
    <lineage>
        <taxon>Eukaryota</taxon>
        <taxon>Fungi</taxon>
        <taxon>Dikarya</taxon>
        <taxon>Ascomycota</taxon>
        <taxon>Pezizomycotina</taxon>
        <taxon>Sordariomycetes</taxon>
        <taxon>Hypocreomycetidae</taxon>
        <taxon>Hypocreales</taxon>
        <taxon>Clavicipitaceae</taxon>
        <taxon>Conoideocrella</taxon>
    </lineage>
</organism>
<feature type="region of interest" description="Disordered" evidence="1">
    <location>
        <begin position="312"/>
        <end position="331"/>
    </location>
</feature>